<keyword evidence="2" id="KW-0238">DNA-binding</keyword>
<keyword evidence="6" id="KW-1185">Reference proteome</keyword>
<dbReference type="InterPro" id="IPR029787">
    <property type="entry name" value="Nucleotide_cyclase"/>
</dbReference>
<evidence type="ECO:0000313" key="6">
    <source>
        <dbReference type="Proteomes" id="UP001473063"/>
    </source>
</evidence>
<dbReference type="EMBL" id="JBBMEJ010000033">
    <property type="protein sequence ID" value="MEQ2372446.1"/>
    <property type="molecule type" value="Genomic_DNA"/>
</dbReference>
<dbReference type="Proteomes" id="UP001473063">
    <property type="component" value="Unassembled WGS sequence"/>
</dbReference>
<dbReference type="NCBIfam" id="TIGR00254">
    <property type="entry name" value="GGDEF"/>
    <property type="match status" value="1"/>
</dbReference>
<dbReference type="InterPro" id="IPR028082">
    <property type="entry name" value="Peripla_BP_I"/>
</dbReference>
<dbReference type="PROSITE" id="PS50887">
    <property type="entry name" value="GGDEF"/>
    <property type="match status" value="1"/>
</dbReference>
<dbReference type="PANTHER" id="PTHR30146">
    <property type="entry name" value="LACI-RELATED TRANSCRIPTIONAL REPRESSOR"/>
    <property type="match status" value="1"/>
</dbReference>
<dbReference type="PANTHER" id="PTHR30146:SF24">
    <property type="entry name" value="XYLOSE OPERON REGULATORY PROTEIN"/>
    <property type="match status" value="1"/>
</dbReference>
<sequence length="775" mass="89367">MMKKKYTIGVMIGNAISPHIVEVIQGICYAARSMQIDVFFFLGIHSGYYYNLSEGEDTDRDFDYQFNVVYDYQTFAGIDALIIEYGSLSLFLNEQEQKKFLHKFENIPKVILEEKYNAPLTTTIISDNYHGMYNIAEHLIKDHGYRNFTYLSGPIGITDADERRQAVFDVMEKYHISFDESRIRYGNFSSNVQAQINDLLDHFPDMEAMICANDGMAYTAYKECTRRGLTIGKNIAITGYDDYDLAGIMDPPLTTVLQNSKDMGYMAVIGATELCNGEKNHTVVVPARTIIRESCGCHEKQFLASPTERPRYTDWKSTCTQQISEISKEILSENTAIYVKLQFTHCLSELMESDFRTPESEEKVRTGLQRLMTNRMFKGLSMRSIIQMLEQYIDNWLDVELNQAEVNRTAIQNLILRKRQIHEKSSCYMVRREKNHMEDFLHKSCFLPLISRDMLSSIESEQELYRKALIKLASLDAASSYIYILKEPVAHYKGEKWSCPNELYLAAYQEGTDIYSFEKEDRPRLYANIFNKSRLKVRHMNDNYSVSVFCLFSGEMQYGVLAAEIDPSDIVLFYLISREIGNMLRLFQQTKEQLHMRQQLEHLVLEIQEKNEVLNFISESDPLTSCLNRRGFIEKALRFNHEHKGQKALLLFADLDHLKEINDVFGHAEGDFAIKHCGKLLKELAGENGIVGRIGGDEFCILIPGNSQTGEDFIRQVHISGETFNLHSDKAYYVEISLGFTLILCDKTLQITEEMKAADQALYAAKKKRRRSIRK</sequence>
<dbReference type="Pfam" id="PF00990">
    <property type="entry name" value="GGDEF"/>
    <property type="match status" value="1"/>
</dbReference>
<evidence type="ECO:0000259" key="4">
    <source>
        <dbReference type="PROSITE" id="PS50887"/>
    </source>
</evidence>
<dbReference type="InterPro" id="IPR043128">
    <property type="entry name" value="Rev_trsase/Diguanyl_cyclase"/>
</dbReference>
<dbReference type="Gene3D" id="3.40.50.2300">
    <property type="match status" value="2"/>
</dbReference>
<organism evidence="5 6">
    <name type="scientific">Blautia aquisgranensis</name>
    <dbReference type="NCBI Taxonomy" id="3133153"/>
    <lineage>
        <taxon>Bacteria</taxon>
        <taxon>Bacillati</taxon>
        <taxon>Bacillota</taxon>
        <taxon>Clostridia</taxon>
        <taxon>Lachnospirales</taxon>
        <taxon>Lachnospiraceae</taxon>
        <taxon>Blautia</taxon>
    </lineage>
</organism>
<dbReference type="SMART" id="SM00267">
    <property type="entry name" value="GGDEF"/>
    <property type="match status" value="1"/>
</dbReference>
<dbReference type="InterPro" id="IPR046335">
    <property type="entry name" value="LacI/GalR-like_sensor"/>
</dbReference>
<evidence type="ECO:0000313" key="5">
    <source>
        <dbReference type="EMBL" id="MEQ2372446.1"/>
    </source>
</evidence>
<accession>A0ABV1BJP4</accession>
<evidence type="ECO:0000256" key="3">
    <source>
        <dbReference type="ARBA" id="ARBA00023163"/>
    </source>
</evidence>
<evidence type="ECO:0000256" key="2">
    <source>
        <dbReference type="ARBA" id="ARBA00023125"/>
    </source>
</evidence>
<dbReference type="InterPro" id="IPR000160">
    <property type="entry name" value="GGDEF_dom"/>
</dbReference>
<name>A0ABV1BJP4_9FIRM</name>
<feature type="domain" description="GGDEF" evidence="4">
    <location>
        <begin position="646"/>
        <end position="775"/>
    </location>
</feature>
<evidence type="ECO:0000256" key="1">
    <source>
        <dbReference type="ARBA" id="ARBA00023015"/>
    </source>
</evidence>
<keyword evidence="3" id="KW-0804">Transcription</keyword>
<proteinExistence type="predicted"/>
<dbReference type="SUPFAM" id="SSF55073">
    <property type="entry name" value="Nucleotide cyclase"/>
    <property type="match status" value="1"/>
</dbReference>
<keyword evidence="1" id="KW-0805">Transcription regulation</keyword>
<comment type="caution">
    <text evidence="5">The sequence shown here is derived from an EMBL/GenBank/DDBJ whole genome shotgun (WGS) entry which is preliminary data.</text>
</comment>
<dbReference type="Pfam" id="PF13377">
    <property type="entry name" value="Peripla_BP_3"/>
    <property type="match status" value="1"/>
</dbReference>
<dbReference type="RefSeq" id="WP_349057656.1">
    <property type="nucleotide sequence ID" value="NZ_JBBMEJ010000033.1"/>
</dbReference>
<gene>
    <name evidence="5" type="ORF">WMO28_16225</name>
</gene>
<reference evidence="5 6" key="1">
    <citation type="submission" date="2024-03" db="EMBL/GenBank/DDBJ databases">
        <title>Human intestinal bacterial collection.</title>
        <authorList>
            <person name="Pauvert C."/>
            <person name="Hitch T.C.A."/>
            <person name="Clavel T."/>
        </authorList>
    </citation>
    <scope>NUCLEOTIDE SEQUENCE [LARGE SCALE GENOMIC DNA]</scope>
    <source>
        <strain evidence="5 6">CLA-JM-H16</strain>
    </source>
</reference>
<protein>
    <submittedName>
        <fullName evidence="5">GGDEF domain-containing protein</fullName>
    </submittedName>
</protein>
<dbReference type="SUPFAM" id="SSF53822">
    <property type="entry name" value="Periplasmic binding protein-like I"/>
    <property type="match status" value="1"/>
</dbReference>
<dbReference type="CDD" id="cd01949">
    <property type="entry name" value="GGDEF"/>
    <property type="match status" value="1"/>
</dbReference>
<dbReference type="CDD" id="cd06267">
    <property type="entry name" value="PBP1_LacI_sugar_binding-like"/>
    <property type="match status" value="1"/>
</dbReference>
<dbReference type="Gene3D" id="3.30.70.270">
    <property type="match status" value="1"/>
</dbReference>